<dbReference type="RefSeq" id="WP_101498582.1">
    <property type="nucleotide sequence ID" value="NZ_CP025583.1"/>
</dbReference>
<accession>A0A2K9MC42</accession>
<proteinExistence type="predicted"/>
<dbReference type="EMBL" id="CP025583">
    <property type="protein sequence ID" value="AUM73198.1"/>
    <property type="molecule type" value="Genomic_DNA"/>
</dbReference>
<dbReference type="PROSITE" id="PS51257">
    <property type="entry name" value="PROKAR_LIPOPROTEIN"/>
    <property type="match status" value="1"/>
</dbReference>
<dbReference type="KEGG" id="paru:CYR75_01845"/>
<gene>
    <name evidence="1" type="ORF">CYR75_01845</name>
</gene>
<dbReference type="Proteomes" id="UP000234882">
    <property type="component" value="Chromosome"/>
</dbReference>
<name>A0A2K9MC42_9RHOB</name>
<organism evidence="1 2">
    <name type="scientific">Paracoccus jeotgali</name>
    <dbReference type="NCBI Taxonomy" id="2065379"/>
    <lineage>
        <taxon>Bacteria</taxon>
        <taxon>Pseudomonadati</taxon>
        <taxon>Pseudomonadota</taxon>
        <taxon>Alphaproteobacteria</taxon>
        <taxon>Rhodobacterales</taxon>
        <taxon>Paracoccaceae</taxon>
        <taxon>Paracoccus</taxon>
    </lineage>
</organism>
<protein>
    <submittedName>
        <fullName evidence="1">Uncharacterized protein</fullName>
    </submittedName>
</protein>
<evidence type="ECO:0000313" key="2">
    <source>
        <dbReference type="Proteomes" id="UP000234882"/>
    </source>
</evidence>
<sequence>MQRSPHLGRTAATALAVLAGCAGPGDGGLHQPPPTKPATLPLQLEGPTADTSVLAGLSTKSGELMILESDGSVTRTRLDSARGREVLGDEGGAMLALSDVIVEDSSVMPENLPRPKRAQETALEEFAGRSRPALPSRIVPTPPQAFLGGSVVLLREPVRRGGTQPATRSGMAAGDLVAVRVSLTRGVDDSAAFAYATCTLAAWSQGSKTPYARHIRTTTTESAGKRQVESIFTLSRTAPPGLLVMEREQTLRDCRAHGIPARVTAGGPVKGTENG</sequence>
<dbReference type="OrthoDB" id="7860885at2"/>
<dbReference type="AlphaFoldDB" id="A0A2K9MC42"/>
<reference evidence="2" key="1">
    <citation type="submission" date="2017-12" db="EMBL/GenBank/DDBJ databases">
        <title>Genomic analysis of Paracoccus sp. CBA4604.</title>
        <authorList>
            <person name="Roh S.W."/>
            <person name="Kim J.Y."/>
            <person name="Kim J.S."/>
        </authorList>
    </citation>
    <scope>NUCLEOTIDE SEQUENCE [LARGE SCALE GENOMIC DNA]</scope>
    <source>
        <strain evidence="2">CBA4604</strain>
    </source>
</reference>
<keyword evidence="2" id="KW-1185">Reference proteome</keyword>
<evidence type="ECO:0000313" key="1">
    <source>
        <dbReference type="EMBL" id="AUM73198.1"/>
    </source>
</evidence>